<protein>
    <submittedName>
        <fullName evidence="1">Uncharacterized protein</fullName>
    </submittedName>
</protein>
<gene>
    <name evidence="1" type="ORF">C8J48_2204</name>
</gene>
<dbReference type="EMBL" id="PZZP01000001">
    <property type="protein sequence ID" value="PTM59577.1"/>
    <property type="molecule type" value="Genomic_DNA"/>
</dbReference>
<dbReference type="Proteomes" id="UP000241639">
    <property type="component" value="Unassembled WGS sequence"/>
</dbReference>
<name>A0A2T4ZCG0_9BACL</name>
<comment type="caution">
    <text evidence="1">The sequence shown here is derived from an EMBL/GenBank/DDBJ whole genome shotgun (WGS) entry which is preliminary data.</text>
</comment>
<evidence type="ECO:0000313" key="1">
    <source>
        <dbReference type="EMBL" id="PTM59577.1"/>
    </source>
</evidence>
<evidence type="ECO:0000313" key="2">
    <source>
        <dbReference type="Proteomes" id="UP000241639"/>
    </source>
</evidence>
<accession>A0A2T4ZCG0</accession>
<organism evidence="1 2">
    <name type="scientific">Desmospora activa DSM 45169</name>
    <dbReference type="NCBI Taxonomy" id="1121389"/>
    <lineage>
        <taxon>Bacteria</taxon>
        <taxon>Bacillati</taxon>
        <taxon>Bacillota</taxon>
        <taxon>Bacilli</taxon>
        <taxon>Bacillales</taxon>
        <taxon>Thermoactinomycetaceae</taxon>
        <taxon>Desmospora</taxon>
    </lineage>
</organism>
<reference evidence="1 2" key="1">
    <citation type="submission" date="2018-04" db="EMBL/GenBank/DDBJ databases">
        <title>Genomic Encyclopedia of Archaeal and Bacterial Type Strains, Phase II (KMG-II): from individual species to whole genera.</title>
        <authorList>
            <person name="Goeker M."/>
        </authorList>
    </citation>
    <scope>NUCLEOTIDE SEQUENCE [LARGE SCALE GENOMIC DNA]</scope>
    <source>
        <strain evidence="1 2">DSM 45169</strain>
    </source>
</reference>
<proteinExistence type="predicted"/>
<keyword evidence="2" id="KW-1185">Reference proteome</keyword>
<sequence length="83" mass="9651">MTNKSKVTLQALEKWAQKKSVQRKQSMGTMEEDDAPTYVDNYEWYFYHGGELVGICKQCNLHTAREGHRYGWGRSFCLGCKIL</sequence>
<dbReference type="AlphaFoldDB" id="A0A2T4ZCG0"/>